<dbReference type="GeneID" id="57432700"/>
<dbReference type="Proteomes" id="UP001296580">
    <property type="component" value="Unassembled WGS sequence"/>
</dbReference>
<dbReference type="Proteomes" id="UP001148455">
    <property type="component" value="Unassembled WGS sequence"/>
</dbReference>
<evidence type="ECO:0000259" key="3">
    <source>
        <dbReference type="Pfam" id="PF08984"/>
    </source>
</evidence>
<organism evidence="12 19">
    <name type="scientific">Mediterraneibacter gnavus</name>
    <name type="common">Ruminococcus gnavus</name>
    <dbReference type="NCBI Taxonomy" id="33038"/>
    <lineage>
        <taxon>Bacteria</taxon>
        <taxon>Bacillati</taxon>
        <taxon>Bacillota</taxon>
        <taxon>Clostridia</taxon>
        <taxon>Lachnospirales</taxon>
        <taxon>Lachnospiraceae</taxon>
        <taxon>Mediterraneibacter</taxon>
    </lineage>
</organism>
<dbReference type="Pfam" id="PF13596">
    <property type="entry name" value="PAS_10"/>
    <property type="match status" value="1"/>
</dbReference>
<dbReference type="EMBL" id="JAPRBD010000014">
    <property type="protein sequence ID" value="MCZ0690406.1"/>
    <property type="molecule type" value="Genomic_DNA"/>
</dbReference>
<keyword evidence="12" id="KW-0808">Transferase</keyword>
<evidence type="ECO:0000259" key="1">
    <source>
        <dbReference type="Pfam" id="PF01814"/>
    </source>
</evidence>
<evidence type="ECO:0000313" key="11">
    <source>
        <dbReference type="EMBL" id="NSI65521.1"/>
    </source>
</evidence>
<dbReference type="EMBL" id="JAPZED010000012">
    <property type="protein sequence ID" value="MCZ7694578.1"/>
    <property type="molecule type" value="Genomic_DNA"/>
</dbReference>
<dbReference type="Proteomes" id="UP000283992">
    <property type="component" value="Unassembled WGS sequence"/>
</dbReference>
<dbReference type="EMBL" id="QRLN01000001">
    <property type="protein sequence ID" value="RHJ16138.1"/>
    <property type="molecule type" value="Genomic_DNA"/>
</dbReference>
<dbReference type="Proteomes" id="UP000283834">
    <property type="component" value="Unassembled WGS sequence"/>
</dbReference>
<dbReference type="PANTHER" id="PTHR39966:SF3">
    <property type="entry name" value="DUF438 DOMAIN-CONTAINING PROTEIN"/>
    <property type="match status" value="1"/>
</dbReference>
<evidence type="ECO:0000313" key="10">
    <source>
        <dbReference type="EMBL" id="NSI57005.1"/>
    </source>
</evidence>
<evidence type="ECO:0000313" key="24">
    <source>
        <dbReference type="Proteomes" id="UP000285697"/>
    </source>
</evidence>
<comment type="caution">
    <text evidence="12">The sequence shown here is derived from an EMBL/GenBank/DDBJ whole genome shotgun (WGS) entry which is preliminary data.</text>
</comment>
<evidence type="ECO:0000259" key="2">
    <source>
        <dbReference type="Pfam" id="PF04282"/>
    </source>
</evidence>
<dbReference type="SUPFAM" id="SSF140683">
    <property type="entry name" value="SP0561-like"/>
    <property type="match status" value="1"/>
</dbReference>
<evidence type="ECO:0000313" key="12">
    <source>
        <dbReference type="EMBL" id="PLT75543.1"/>
    </source>
</evidence>
<evidence type="ECO:0000313" key="22">
    <source>
        <dbReference type="Proteomes" id="UP000283992"/>
    </source>
</evidence>
<feature type="domain" description="DUF1858" evidence="3">
    <location>
        <begin position="6"/>
        <end position="62"/>
    </location>
</feature>
<dbReference type="Proteomes" id="UP001297422">
    <property type="component" value="Unassembled WGS sequence"/>
</dbReference>
<dbReference type="Proteomes" id="UP001297370">
    <property type="component" value="Unassembled WGS sequence"/>
</dbReference>
<feature type="domain" description="Hemerythrin-like" evidence="1">
    <location>
        <begin position="220"/>
        <end position="333"/>
    </location>
</feature>
<dbReference type="EMBL" id="JAJBOM010000013">
    <property type="protein sequence ID" value="MCB5619478.1"/>
    <property type="molecule type" value="Genomic_DNA"/>
</dbReference>
<reference evidence="12 19" key="1">
    <citation type="journal article" date="2017" name="Genome Med.">
        <title>A novel Ruminococcus gnavus clade enriched in inflammatory bowel disease patients.</title>
        <authorList>
            <person name="Hall A.B."/>
            <person name="Yassour M."/>
            <person name="Sauk J."/>
            <person name="Garner A."/>
            <person name="Jiang X."/>
            <person name="Arthur T."/>
            <person name="Lagoudas G.K."/>
            <person name="Vatanen T."/>
            <person name="Fornelos N."/>
            <person name="Wilson R."/>
            <person name="Bertha M."/>
            <person name="Cohen M."/>
            <person name="Garber J."/>
            <person name="Khalili H."/>
            <person name="Gevers D."/>
            <person name="Ananthakrishnan A.N."/>
            <person name="Kugathasan S."/>
            <person name="Lander E.S."/>
            <person name="Blainey P."/>
            <person name="Vlamakis H."/>
            <person name="Xavier R.J."/>
            <person name="Huttenhower C."/>
        </authorList>
    </citation>
    <scope>NUCLEOTIDE SEQUENCE [LARGE SCALE GENOMIC DNA]</scope>
    <source>
        <strain evidence="12 19">RJX1125</strain>
    </source>
</reference>
<dbReference type="EMBL" id="JAJBNC010000018">
    <property type="protein sequence ID" value="MCB5494412.1"/>
    <property type="molecule type" value="Genomic_DNA"/>
</dbReference>
<dbReference type="Pfam" id="PF04282">
    <property type="entry name" value="DUF438"/>
    <property type="match status" value="1"/>
</dbReference>
<dbReference type="Proteomes" id="UP000286137">
    <property type="component" value="Unassembled WGS sequence"/>
</dbReference>
<dbReference type="Proteomes" id="UP001296581">
    <property type="component" value="Unassembled WGS sequence"/>
</dbReference>
<evidence type="ECO:0000313" key="13">
    <source>
        <dbReference type="EMBL" id="RGQ67675.1"/>
    </source>
</evidence>
<evidence type="ECO:0000313" key="4">
    <source>
        <dbReference type="EMBL" id="MCB5494412.1"/>
    </source>
</evidence>
<evidence type="ECO:0000313" key="7">
    <source>
        <dbReference type="EMBL" id="MCZ0690406.1"/>
    </source>
</evidence>
<dbReference type="EMBL" id="JAPZEG010000010">
    <property type="protein sequence ID" value="MDE1203778.1"/>
    <property type="molecule type" value="Genomic_DNA"/>
</dbReference>
<dbReference type="Proteomes" id="UP001079535">
    <property type="component" value="Unassembled WGS sequence"/>
</dbReference>
<dbReference type="Proteomes" id="UP001149331">
    <property type="component" value="Unassembled WGS sequence"/>
</dbReference>
<dbReference type="GO" id="GO:0005886">
    <property type="term" value="C:plasma membrane"/>
    <property type="evidence" value="ECO:0007669"/>
    <property type="project" value="TreeGrafter"/>
</dbReference>
<evidence type="ECO:0000313" key="6">
    <source>
        <dbReference type="EMBL" id="MCZ0668072.1"/>
    </source>
</evidence>
<proteinExistence type="predicted"/>
<protein>
    <submittedName>
        <fullName evidence="4">DUF438 domain-containing protein</fullName>
    </submittedName>
    <submittedName>
        <fullName evidence="12">Histidine kinase</fullName>
    </submittedName>
</protein>
<gene>
    <name evidence="12" type="ORF">CDL23_07555</name>
    <name evidence="18" type="ORF">DW142_00520</name>
    <name evidence="17" type="ORF">DW243_08110</name>
    <name evidence="16" type="ORF">DW270_01910</name>
    <name evidence="15" type="ORF">DW812_08015</name>
    <name evidence="14" type="ORF">DWX36_15070</name>
    <name evidence="13" type="ORF">DWY88_08770</name>
    <name evidence="11" type="ORF">G4981_09600</name>
    <name evidence="10" type="ORF">G4993_01090</name>
    <name evidence="5" type="ORF">LIQ08_09990</name>
    <name evidence="4" type="ORF">LIQ10_11790</name>
    <name evidence="9" type="ORF">O4N78_09395</name>
    <name evidence="8" type="ORF">O8D18_11095</name>
    <name evidence="7" type="ORF">OZZ16_10890</name>
    <name evidence="6" type="ORF">OZZ17_11035</name>
</gene>
<name>A0A2N5PK74_MEDGN</name>
<dbReference type="EMBL" id="JAPRAY010000014">
    <property type="protein sequence ID" value="MCZ0668072.1"/>
    <property type="molecule type" value="Genomic_DNA"/>
</dbReference>
<dbReference type="PANTHER" id="PTHR39966">
    <property type="entry name" value="BLL2471 PROTEIN-RELATED"/>
    <property type="match status" value="1"/>
</dbReference>
<dbReference type="InterPro" id="IPR015077">
    <property type="entry name" value="DUF1858"/>
</dbReference>
<dbReference type="InterPro" id="IPR012312">
    <property type="entry name" value="Hemerythrin-like"/>
</dbReference>
<dbReference type="EMBL" id="QRIA01000002">
    <property type="protein sequence ID" value="RHG21774.1"/>
    <property type="molecule type" value="Genomic_DNA"/>
</dbReference>
<dbReference type="Proteomes" id="UP000285697">
    <property type="component" value="Unassembled WGS sequence"/>
</dbReference>
<dbReference type="Proteomes" id="UP000284472">
    <property type="component" value="Unassembled WGS sequence"/>
</dbReference>
<dbReference type="Proteomes" id="UP000235093">
    <property type="component" value="Unassembled WGS sequence"/>
</dbReference>
<evidence type="ECO:0000313" key="8">
    <source>
        <dbReference type="EMBL" id="MCZ7694578.1"/>
    </source>
</evidence>
<dbReference type="EMBL" id="NIHT01000010">
    <property type="protein sequence ID" value="PLT75543.1"/>
    <property type="molecule type" value="Genomic_DNA"/>
</dbReference>
<dbReference type="EMBL" id="QRIS01000011">
    <property type="protein sequence ID" value="RHG84795.1"/>
    <property type="molecule type" value="Genomic_DNA"/>
</dbReference>
<reference evidence="6" key="6">
    <citation type="submission" date="2022-11" db="EMBL/GenBank/DDBJ databases">
        <title>Temperate bacteriophages infecting mucin-degrading bacterium Ruminococcus gnavus from the human gut.</title>
        <authorList>
            <person name="Buttimer C."/>
        </authorList>
    </citation>
    <scope>NUCLEOTIDE SEQUENCE</scope>
    <source>
        <strain evidence="6">CCUG 49994</strain>
        <strain evidence="7">CCUG 52279</strain>
    </source>
</reference>
<dbReference type="Gene3D" id="1.10.3910.10">
    <property type="entry name" value="SP0561-like"/>
    <property type="match status" value="1"/>
</dbReference>
<reference evidence="8" key="8">
    <citation type="submission" date="2022-12" db="EMBL/GenBank/DDBJ databases">
        <title>Genome of R. gnavus strain RSHDN_123.</title>
        <authorList>
            <person name="Abdugheni R."/>
        </authorList>
    </citation>
    <scope>NUCLEOTIDE SEQUENCE</scope>
    <source>
        <strain evidence="8">RSHDN_123</strain>
    </source>
</reference>
<evidence type="ECO:0000313" key="9">
    <source>
        <dbReference type="EMBL" id="MDE1203778.1"/>
    </source>
</evidence>
<dbReference type="Pfam" id="PF01814">
    <property type="entry name" value="Hemerythrin"/>
    <property type="match status" value="1"/>
</dbReference>
<accession>A0A2N5PK74</accession>
<evidence type="ECO:0000313" key="20">
    <source>
        <dbReference type="Proteomes" id="UP000283834"/>
    </source>
</evidence>
<dbReference type="EMBL" id="QSIR01000009">
    <property type="protein sequence ID" value="RHD07045.1"/>
    <property type="molecule type" value="Genomic_DNA"/>
</dbReference>
<dbReference type="EMBL" id="JAAIRV010000001">
    <property type="protein sequence ID" value="NSI57005.1"/>
    <property type="molecule type" value="Genomic_DNA"/>
</dbReference>
<dbReference type="EMBL" id="QRWQ01000022">
    <property type="protein sequence ID" value="RGT36122.1"/>
    <property type="molecule type" value="Genomic_DNA"/>
</dbReference>
<evidence type="ECO:0000313" key="17">
    <source>
        <dbReference type="EMBL" id="RHG84795.1"/>
    </source>
</evidence>
<keyword evidence="12" id="KW-0418">Kinase</keyword>
<dbReference type="Pfam" id="PF08984">
    <property type="entry name" value="DUF1858"/>
    <property type="match status" value="1"/>
</dbReference>
<dbReference type="GO" id="GO:0016301">
    <property type="term" value="F:kinase activity"/>
    <property type="evidence" value="ECO:0007669"/>
    <property type="project" value="UniProtKB-KW"/>
</dbReference>
<evidence type="ECO:0000313" key="19">
    <source>
        <dbReference type="Proteomes" id="UP000235093"/>
    </source>
</evidence>
<dbReference type="RefSeq" id="WP_004843446.1">
    <property type="nucleotide sequence ID" value="NZ_BAABXJ010000001.1"/>
</dbReference>
<reference evidence="10" key="4">
    <citation type="submission" date="2020-02" db="EMBL/GenBank/DDBJ databases">
        <authorList>
            <person name="Littmann E."/>
            <person name="Sorbara M."/>
        </authorList>
    </citation>
    <scope>NUCLEOTIDE SEQUENCE</scope>
    <source>
        <strain evidence="11">MSK.11.9</strain>
        <strain evidence="10">MSK.15.32</strain>
    </source>
</reference>
<dbReference type="AlphaFoldDB" id="A0A2N5PK74"/>
<reference evidence="4" key="5">
    <citation type="submission" date="2021-10" db="EMBL/GenBank/DDBJ databases">
        <title>Collection of gut derived symbiotic bacterial strains cultured from healthy donors.</title>
        <authorList>
            <person name="Lin H."/>
            <person name="Littmann E."/>
            <person name="Claire K."/>
            <person name="Pamer E."/>
        </authorList>
    </citation>
    <scope>NUCLEOTIDE SEQUENCE</scope>
    <source>
        <strain evidence="5">MSK.23.18</strain>
        <strain evidence="4">MSK.23.4</strain>
    </source>
</reference>
<reference evidence="9" key="7">
    <citation type="submission" date="2022-12" db="EMBL/GenBank/DDBJ databases">
        <title>Genome of R. gnavus strain RSHDN_120.</title>
        <authorList>
            <person name="Abdugheni R."/>
        </authorList>
    </citation>
    <scope>NUCLEOTIDE SEQUENCE</scope>
    <source>
        <strain evidence="9">RSHDN_120</strain>
    </source>
</reference>
<reference evidence="10" key="3">
    <citation type="journal article" date="2020" name="Cell Host Microbe">
        <title>Functional and Genomic Variation between Human-Derived Isolates of Lachnospiraceae Reveals Inter- and Intra-Species Diversity.</title>
        <authorList>
            <person name="Sorbara M.T."/>
            <person name="Littmann E.R."/>
            <person name="Fontana E."/>
            <person name="Moody T.U."/>
            <person name="Kohout C.E."/>
            <person name="Gjonbalaj M."/>
            <person name="Eaton V."/>
            <person name="Seok R."/>
            <person name="Leiner I.M."/>
            <person name="Pamer E.G."/>
        </authorList>
    </citation>
    <scope>NUCLEOTIDE SEQUENCE</scope>
    <source>
        <strain evidence="11">MSK.11.9</strain>
        <strain evidence="10">MSK.15.32</strain>
    </source>
</reference>
<dbReference type="EMBL" id="QRTJ01000014">
    <property type="protein sequence ID" value="RGQ67675.1"/>
    <property type="molecule type" value="Genomic_DNA"/>
</dbReference>
<dbReference type="InterPro" id="IPR007380">
    <property type="entry name" value="DUF438"/>
</dbReference>
<evidence type="ECO:0000313" key="18">
    <source>
        <dbReference type="EMBL" id="RHJ16138.1"/>
    </source>
</evidence>
<evidence type="ECO:0000313" key="15">
    <source>
        <dbReference type="EMBL" id="RHD07045.1"/>
    </source>
</evidence>
<dbReference type="InterPro" id="IPR038062">
    <property type="entry name" value="ScdA-like_N_sf"/>
</dbReference>
<dbReference type="EMBL" id="JAAIRY010000015">
    <property type="protein sequence ID" value="NSI65521.1"/>
    <property type="molecule type" value="Genomic_DNA"/>
</dbReference>
<evidence type="ECO:0000313" key="23">
    <source>
        <dbReference type="Proteomes" id="UP000284472"/>
    </source>
</evidence>
<feature type="domain" description="DUF438" evidence="2">
    <location>
        <begin position="107"/>
        <end position="172"/>
    </location>
</feature>
<evidence type="ECO:0000313" key="21">
    <source>
        <dbReference type="Proteomes" id="UP000283981"/>
    </source>
</evidence>
<dbReference type="Proteomes" id="UP000283981">
    <property type="component" value="Unassembled WGS sequence"/>
</dbReference>
<evidence type="ECO:0000313" key="14">
    <source>
        <dbReference type="EMBL" id="RGT36122.1"/>
    </source>
</evidence>
<evidence type="ECO:0000313" key="5">
    <source>
        <dbReference type="EMBL" id="MCB5619478.1"/>
    </source>
</evidence>
<sequence length="510" mass="58139">MAKKLDLNKPVFELVQEYPELVDVLKDLGFSEITKPAMLNSVGRITTIPKGAKMRNISMMKVVPALMSNGFELIGKMPNIFALGKNNAGDETSSEDGAFQENTREKIKSYLKRLGEGEDLESVRKDFVENFSEVEASEIMKAEQELIKEGTPITEVQKLCDVHSALFHGATKEEKIANAEKAVEESLKKEETSKKLMPDAYNQKHAAAKTLRETVGHPMYRWALENEKIAALIHEIQGDIESGNDVGEKLSELRQISIHYAEKGDLVYPVLKVRYEISGPSDVMWTVDDEIRDELAALDKISDYDEEWMNRLQTVLKRADEMIYKENNILYPICAVNFSREEWYGIYEDAKDYAPVFGVEMIWDEAEKYSADKKARTEAALSDGEIILGGGHMTVPQLEALLNTLPIEITFVDDNNINRFFNEGPKVFKRPQMAIDREVFSCHPPKIEAMVRAILDDFRNNKRDRVPVWMEKNGKPFLVTYMAVRDKKGNYLGTVEVVQDMQFAKEHFEQ</sequence>
<dbReference type="Gene3D" id="1.20.120.520">
    <property type="entry name" value="nmb1532 protein domain like"/>
    <property type="match status" value="1"/>
</dbReference>
<evidence type="ECO:0000313" key="25">
    <source>
        <dbReference type="Proteomes" id="UP000286137"/>
    </source>
</evidence>
<evidence type="ECO:0000313" key="16">
    <source>
        <dbReference type="EMBL" id="RHG21774.1"/>
    </source>
</evidence>
<reference evidence="20 21" key="2">
    <citation type="submission" date="2018-08" db="EMBL/GenBank/DDBJ databases">
        <title>A genome reference for cultivated species of the human gut microbiota.</title>
        <authorList>
            <person name="Zou Y."/>
            <person name="Xue W."/>
            <person name="Luo G."/>
        </authorList>
    </citation>
    <scope>NUCLEOTIDE SEQUENCE [LARGE SCALE GENOMIC DNA]</scope>
    <source>
        <strain evidence="14 20">AF19-16AC</strain>
        <strain evidence="13 25">AF27-4BH</strain>
        <strain evidence="18 22">AM12-54</strain>
        <strain evidence="17 21">AM21-18</strain>
        <strain evidence="16 24">AM22-7AC</strain>
        <strain evidence="15 23">AM32-6</strain>
    </source>
</reference>
<dbReference type="Proteomes" id="UP001076974">
    <property type="component" value="Unassembled WGS sequence"/>
</dbReference>